<evidence type="ECO:0000313" key="1">
    <source>
        <dbReference type="EMBL" id="CAF28175.1"/>
    </source>
</evidence>
<dbReference type="EMBL" id="BX897699">
    <property type="protein sequence ID" value="CAF28175.1"/>
    <property type="molecule type" value="Genomic_DNA"/>
</dbReference>
<dbReference type="PaxDb" id="283166-BH14100"/>
<organism evidence="1 2">
    <name type="scientific">Bartonella henselae (strain ATCC 49882 / DSM 28221 / CCUG 30454 / Houston 1)</name>
    <name type="common">Rochalimaea henselae</name>
    <dbReference type="NCBI Taxonomy" id="283166"/>
    <lineage>
        <taxon>Bacteria</taxon>
        <taxon>Pseudomonadati</taxon>
        <taxon>Pseudomonadota</taxon>
        <taxon>Alphaproteobacteria</taxon>
        <taxon>Hyphomicrobiales</taxon>
        <taxon>Bartonellaceae</taxon>
        <taxon>Bartonella</taxon>
    </lineage>
</organism>
<reference evidence="1 2" key="1">
    <citation type="journal article" date="2004" name="Proc. Natl. Acad. Sci. U.S.A.">
        <title>The louse-borne human pathogen Bartonella quintana is a genomic derivative of the zoonotic agent Bartonella henselae.</title>
        <authorList>
            <person name="Alsmark U.C.M."/>
            <person name="Frank A.C."/>
            <person name="Karlberg E.O."/>
            <person name="Legault B.-A."/>
            <person name="Ardell D.H."/>
            <person name="Canbaeck B."/>
            <person name="Eriksson A.-S."/>
            <person name="Naeslund A.K."/>
            <person name="Handley S.A."/>
            <person name="Huvet M."/>
            <person name="La Scola B."/>
            <person name="Holmberg M."/>
            <person name="Andersson S.G.E."/>
        </authorList>
    </citation>
    <scope>NUCLEOTIDE SEQUENCE [LARGE SCALE GENOMIC DNA]</scope>
    <source>
        <strain evidence="2">ATCC 49882 / DSM 28221 / CCUG 30454 / Houston 1</strain>
    </source>
</reference>
<dbReference type="GeneID" id="92986019"/>
<dbReference type="AlphaFoldDB" id="A0A0H3LYC9"/>
<accession>A0A0H3LYC9</accession>
<evidence type="ECO:0000313" key="2">
    <source>
        <dbReference type="Proteomes" id="UP000000421"/>
    </source>
</evidence>
<protein>
    <submittedName>
        <fullName evidence="1">Uncharacterized protein</fullName>
    </submittedName>
</protein>
<proteinExistence type="predicted"/>
<sequence>MSVGLSRFFIRKFYFYSISGDCFSKVPLFFLSSIAVIPFMRSLLEAVTGDLRVSLENKEYHGYERKEPGIKGKKIFTQLSSKGLPKMYRHIKASKAI</sequence>
<dbReference type="RefSeq" id="WP_011181187.1">
    <property type="nucleotide sequence ID" value="NC_005956.1"/>
</dbReference>
<dbReference type="Proteomes" id="UP000000421">
    <property type="component" value="Chromosome"/>
</dbReference>
<keyword evidence="2" id="KW-1185">Reference proteome</keyword>
<name>A0A0H3LYC9_BARHE</name>
<dbReference type="KEGG" id="bhe:BH14100"/>
<gene>
    <name evidence="1" type="ordered locus">BH14100</name>
</gene>
<dbReference type="EnsemblBacteria" id="CAF28175">
    <property type="protein sequence ID" value="CAF28175"/>
    <property type="gene ID" value="BH14100"/>
</dbReference>